<dbReference type="InterPro" id="IPR029033">
    <property type="entry name" value="His_PPase_superfam"/>
</dbReference>
<proteinExistence type="predicted"/>
<evidence type="ECO:0000313" key="2">
    <source>
        <dbReference type="Proteomes" id="UP001597237"/>
    </source>
</evidence>
<dbReference type="PANTHER" id="PTHR48100:SF62">
    <property type="entry name" value="GLUCOSYL-3-PHOSPHOGLYCERATE PHOSPHATASE"/>
    <property type="match status" value="1"/>
</dbReference>
<name>A0ABW4MWG5_9CAUL</name>
<dbReference type="Proteomes" id="UP001597237">
    <property type="component" value="Unassembled WGS sequence"/>
</dbReference>
<dbReference type="InterPro" id="IPR013078">
    <property type="entry name" value="His_Pase_superF_clade-1"/>
</dbReference>
<keyword evidence="2" id="KW-1185">Reference proteome</keyword>
<dbReference type="EMBL" id="JBHUEY010000001">
    <property type="protein sequence ID" value="MFD1781986.1"/>
    <property type="molecule type" value="Genomic_DNA"/>
</dbReference>
<dbReference type="InterPro" id="IPR050275">
    <property type="entry name" value="PGM_Phosphatase"/>
</dbReference>
<organism evidence="1 2">
    <name type="scientific">Phenylobacterium terrae</name>
    <dbReference type="NCBI Taxonomy" id="2665495"/>
    <lineage>
        <taxon>Bacteria</taxon>
        <taxon>Pseudomonadati</taxon>
        <taxon>Pseudomonadota</taxon>
        <taxon>Alphaproteobacteria</taxon>
        <taxon>Caulobacterales</taxon>
        <taxon>Caulobacteraceae</taxon>
        <taxon>Phenylobacterium</taxon>
    </lineage>
</organism>
<comment type="caution">
    <text evidence="1">The sequence shown here is derived from an EMBL/GenBank/DDBJ whole genome shotgun (WGS) entry which is preliminary data.</text>
</comment>
<dbReference type="SMART" id="SM00855">
    <property type="entry name" value="PGAM"/>
    <property type="match status" value="1"/>
</dbReference>
<dbReference type="CDD" id="cd07040">
    <property type="entry name" value="HP"/>
    <property type="match status" value="1"/>
</dbReference>
<dbReference type="Pfam" id="PF00300">
    <property type="entry name" value="His_Phos_1"/>
    <property type="match status" value="1"/>
</dbReference>
<protein>
    <submittedName>
        <fullName evidence="1">Histidine phosphatase family protein</fullName>
    </submittedName>
</protein>
<dbReference type="Gene3D" id="3.40.50.1240">
    <property type="entry name" value="Phosphoglycerate mutase-like"/>
    <property type="match status" value="1"/>
</dbReference>
<dbReference type="PANTHER" id="PTHR48100">
    <property type="entry name" value="BROAD-SPECIFICITY PHOSPHATASE YOR283W-RELATED"/>
    <property type="match status" value="1"/>
</dbReference>
<reference evidence="2" key="1">
    <citation type="journal article" date="2019" name="Int. J. Syst. Evol. Microbiol.">
        <title>The Global Catalogue of Microorganisms (GCM) 10K type strain sequencing project: providing services to taxonomists for standard genome sequencing and annotation.</title>
        <authorList>
            <consortium name="The Broad Institute Genomics Platform"/>
            <consortium name="The Broad Institute Genome Sequencing Center for Infectious Disease"/>
            <person name="Wu L."/>
            <person name="Ma J."/>
        </authorList>
    </citation>
    <scope>NUCLEOTIDE SEQUENCE [LARGE SCALE GENOMIC DNA]</scope>
    <source>
        <strain evidence="2">DFY28</strain>
    </source>
</reference>
<dbReference type="RefSeq" id="WP_377281182.1">
    <property type="nucleotide sequence ID" value="NZ_JBHRSI010000003.1"/>
</dbReference>
<dbReference type="SUPFAM" id="SSF53254">
    <property type="entry name" value="Phosphoglycerate mutase-like"/>
    <property type="match status" value="1"/>
</dbReference>
<gene>
    <name evidence="1" type="ORF">ACFSC0_01145</name>
</gene>
<evidence type="ECO:0000313" key="1">
    <source>
        <dbReference type="EMBL" id="MFD1781986.1"/>
    </source>
</evidence>
<sequence length="198" mass="21526">MTTVVYFVRHGSHDRLGKVLCGRMPGVTLSEQGLAECEALARRLAREPIDAVYASPLERTVATGEPIAQALGLPLQLSENLLEVDYGDWTGARFEELDGRAEWRTWNEERASALPPGGESMAQVQMRVGRFINEAVQGHPDQRVVAVTHGDVIKAALMAGLSLSLNEHHRIEVSPGSLSVVVAGEWGLKVHSMNEVPA</sequence>
<accession>A0ABW4MWG5</accession>